<gene>
    <name evidence="2" type="ORF">AWC18_05290</name>
</gene>
<name>A0A1X1ZIF7_MYCNO</name>
<reference evidence="2 3" key="1">
    <citation type="submission" date="2016-01" db="EMBL/GenBank/DDBJ databases">
        <title>The new phylogeny of the genus Mycobacterium.</title>
        <authorList>
            <person name="Tarcisio F."/>
            <person name="Conor M."/>
            <person name="Antonella G."/>
            <person name="Elisabetta G."/>
            <person name="Giulia F.S."/>
            <person name="Sara T."/>
            <person name="Anna F."/>
            <person name="Clotilde B."/>
            <person name="Roberto B."/>
            <person name="Veronica D.S."/>
            <person name="Fabio R."/>
            <person name="Monica P."/>
            <person name="Olivier J."/>
            <person name="Enrico T."/>
            <person name="Nicola S."/>
        </authorList>
    </citation>
    <scope>NUCLEOTIDE SEQUENCE [LARGE SCALE GENOMIC DNA]</scope>
    <source>
        <strain evidence="2 3">DSM 44164</strain>
    </source>
</reference>
<comment type="caution">
    <text evidence="2">The sequence shown here is derived from an EMBL/GenBank/DDBJ whole genome shotgun (WGS) entry which is preliminary data.</text>
</comment>
<dbReference type="Gene3D" id="3.40.50.1820">
    <property type="entry name" value="alpha/beta hydrolase"/>
    <property type="match status" value="1"/>
</dbReference>
<dbReference type="Pfam" id="PF08237">
    <property type="entry name" value="PE-PPE"/>
    <property type="match status" value="1"/>
</dbReference>
<dbReference type="SUPFAM" id="SSF53474">
    <property type="entry name" value="alpha/beta-Hydrolases"/>
    <property type="match status" value="1"/>
</dbReference>
<dbReference type="AlphaFoldDB" id="A0A1X1ZIF7"/>
<dbReference type="Proteomes" id="UP000193108">
    <property type="component" value="Unassembled WGS sequence"/>
</dbReference>
<accession>A0A1X1ZIF7</accession>
<dbReference type="EMBL" id="LQPI01000030">
    <property type="protein sequence ID" value="ORW23153.1"/>
    <property type="molecule type" value="Genomic_DNA"/>
</dbReference>
<feature type="domain" description="PE-PPE" evidence="1">
    <location>
        <begin position="90"/>
        <end position="321"/>
    </location>
</feature>
<dbReference type="RefSeq" id="WP_064996802.1">
    <property type="nucleotide sequence ID" value="NZ_LQPI01000030.1"/>
</dbReference>
<dbReference type="InterPro" id="IPR013228">
    <property type="entry name" value="PE-PPE_C"/>
</dbReference>
<evidence type="ECO:0000259" key="1">
    <source>
        <dbReference type="Pfam" id="PF08237"/>
    </source>
</evidence>
<keyword evidence="3" id="KW-1185">Reference proteome</keyword>
<proteinExistence type="predicted"/>
<dbReference type="STRING" id="1782.AWC18_05290"/>
<organism evidence="2 3">
    <name type="scientific">Mycolicibacter nonchromogenicus</name>
    <name type="common">Mycobacterium nonchromogenicum</name>
    <dbReference type="NCBI Taxonomy" id="1782"/>
    <lineage>
        <taxon>Bacteria</taxon>
        <taxon>Bacillati</taxon>
        <taxon>Actinomycetota</taxon>
        <taxon>Actinomycetes</taxon>
        <taxon>Mycobacteriales</taxon>
        <taxon>Mycobacteriaceae</taxon>
        <taxon>Mycolicibacter</taxon>
    </lineage>
</organism>
<dbReference type="InterPro" id="IPR029058">
    <property type="entry name" value="AB_hydrolase_fold"/>
</dbReference>
<sequence length="471" mass="49341">MTGTRGRSAGVTLVAALCAVLLGMSSLLSPALATRVEKMLADVALLAGQAWIMTGTGQADPTIGSYMDVVRDYYLQPLVPWFDGQTTFDGYTLNGLTTPEQFCPIVCQPLPVPQLNFGDSLTEGVANLEDAIRPQLEAGDEVTVFGFSQSSVVATLAMHNLLANAPGGDYDPDNLNFVLIGAPNNPIGGMLTRLSFPDGFDGAMQHIPFLNIPLGIQSTPTTPFATDVYSTEYDGWAVFPQDLTNPLAVINAIMGIGAVHNAYFDENLSNVIDLGTIGNTNYYVLPEQLPILGPLYALGDIGKFAADAVAPILKTVIDWSYGNPGAPDAGITVNGVDPIGAAGAWAVTATGQLSEDVGVAGFLLRMDPLQMLAGLQYAGVQSLTNTVNNLLDLVGQGPLSDSIVDTLLSGYDLTLGLDQALLTGWQDLATDWGVADVLGPDAIFNGAPLISAQPLLDLLGVGFSLINLLVP</sequence>
<evidence type="ECO:0000313" key="3">
    <source>
        <dbReference type="Proteomes" id="UP000193108"/>
    </source>
</evidence>
<protein>
    <submittedName>
        <fullName evidence="2">PE-PPE domain-containing protein</fullName>
    </submittedName>
</protein>
<evidence type="ECO:0000313" key="2">
    <source>
        <dbReference type="EMBL" id="ORW23153.1"/>
    </source>
</evidence>